<dbReference type="Proteomes" id="UP000243499">
    <property type="component" value="Chromosome 5"/>
</dbReference>
<accession>A0A2T8IJC2</accession>
<dbReference type="EMBL" id="CM008050">
    <property type="protein sequence ID" value="PVH37780.1"/>
    <property type="molecule type" value="Genomic_DNA"/>
</dbReference>
<dbReference type="GO" id="GO:0016132">
    <property type="term" value="P:brassinosteroid biosynthetic process"/>
    <property type="evidence" value="ECO:0007669"/>
    <property type="project" value="TreeGrafter"/>
</dbReference>
<dbReference type="FunFam" id="1.20.120.1630:FF:000002">
    <property type="entry name" value="Steroid 5 alpha-reductase 1"/>
    <property type="match status" value="1"/>
</dbReference>
<sequence length="358" mass="38280">MIAPISHSSATTPLSLLANQASGVVQSLSSLNSCRCTVGLAAGNAPEPLAINARARQAIRSLPHPHAAALDTTPAAALVPKPPPPAGPENLRRNKGGRMADEAAAAGDAVFARCLLALYLISPLTVLALRFVSAPYGKLSRPGWGPALPAPLAWFLMESPTLWLPPLVLLRPPSPPLLAALPAALYALHYAHRTLVHPLRLARLPRAPAPVPVLVAACAFGFNILNAYVQARSVALHAGRPASAFALARCAAGLPLFAWGMRTNIAADKELLRLKEAGGGYKIPRGGWFDLVTCPNYFGEAVEWLGFAVVAWTPAAWAFFLYTCSNLGPRARDHRRWYLQKFGSDYPASRKAFVPYIY</sequence>
<evidence type="ECO:0000256" key="1">
    <source>
        <dbReference type="ARBA" id="ARBA00004141"/>
    </source>
</evidence>
<evidence type="ECO:0000256" key="10">
    <source>
        <dbReference type="ARBA" id="ARBA00048164"/>
    </source>
</evidence>
<evidence type="ECO:0000313" key="15">
    <source>
        <dbReference type="EMBL" id="PVH37782.1"/>
    </source>
</evidence>
<name>A0A2T8IJC2_9POAL</name>
<comment type="similarity">
    <text evidence="3">Belongs to the steroid 5-alpha reductase family.</text>
</comment>
<feature type="transmembrane region" description="Helical" evidence="13">
    <location>
        <begin position="207"/>
        <end position="229"/>
    </location>
</feature>
<evidence type="ECO:0000256" key="9">
    <source>
        <dbReference type="ARBA" id="ARBA00037910"/>
    </source>
</evidence>
<comment type="catalytic activity">
    <reaction evidence="10">
        <text>a 3-oxo-5alpha-steroid + NADP(+) = a 3-oxo-Delta(4)-steroid + NADPH + H(+)</text>
        <dbReference type="Rhea" id="RHEA:54384"/>
        <dbReference type="ChEBI" id="CHEBI:13601"/>
        <dbReference type="ChEBI" id="CHEBI:15378"/>
        <dbReference type="ChEBI" id="CHEBI:47909"/>
        <dbReference type="ChEBI" id="CHEBI:57783"/>
        <dbReference type="ChEBI" id="CHEBI:58349"/>
        <dbReference type="EC" id="1.3.1.22"/>
    </reaction>
</comment>
<dbReference type="Gramene" id="PVH37787">
    <property type="protein sequence ID" value="PVH37787"/>
    <property type="gene ID" value="PAHAL_5G088300"/>
</dbReference>
<dbReference type="EC" id="1.3.1.22" evidence="4"/>
<evidence type="ECO:0000256" key="2">
    <source>
        <dbReference type="ARBA" id="ARBA00004972"/>
    </source>
</evidence>
<dbReference type="Gramene" id="PVH37778">
    <property type="protein sequence ID" value="PVH37778"/>
    <property type="gene ID" value="PAHAL_5G088300"/>
</dbReference>
<feature type="transmembrane region" description="Helical" evidence="13">
    <location>
        <begin position="241"/>
        <end position="261"/>
    </location>
</feature>
<dbReference type="Gramene" id="PVH37781">
    <property type="protein sequence ID" value="PVH37781"/>
    <property type="gene ID" value="PAHAL_5G088300"/>
</dbReference>
<dbReference type="EMBL" id="CM008050">
    <property type="protein sequence ID" value="PVH37782.1"/>
    <property type="molecule type" value="Genomic_DNA"/>
</dbReference>
<comment type="subcellular location">
    <subcellularLocation>
        <location evidence="1">Membrane</location>
        <topology evidence="1">Multi-pass membrane protein</topology>
    </subcellularLocation>
</comment>
<dbReference type="EMBL" id="CM008050">
    <property type="protein sequence ID" value="PVH37786.1"/>
    <property type="molecule type" value="Genomic_DNA"/>
</dbReference>
<evidence type="ECO:0000256" key="13">
    <source>
        <dbReference type="SAM" id="Phobius"/>
    </source>
</evidence>
<dbReference type="EMBL" id="CM008050">
    <property type="protein sequence ID" value="PVH37781.1"/>
    <property type="molecule type" value="Genomic_DNA"/>
</dbReference>
<evidence type="ECO:0000256" key="6">
    <source>
        <dbReference type="ARBA" id="ARBA00022989"/>
    </source>
</evidence>
<evidence type="ECO:0000256" key="8">
    <source>
        <dbReference type="ARBA" id="ARBA00023136"/>
    </source>
</evidence>
<dbReference type="InterPro" id="IPR039357">
    <property type="entry name" value="SRD5A/TECR"/>
</dbReference>
<dbReference type="PROSITE" id="PS50244">
    <property type="entry name" value="S5A_REDUCTASE"/>
    <property type="match status" value="1"/>
</dbReference>
<dbReference type="AlphaFoldDB" id="A0A2T8IJC2"/>
<evidence type="ECO:0000256" key="3">
    <source>
        <dbReference type="ARBA" id="ARBA00007742"/>
    </source>
</evidence>
<protein>
    <recommendedName>
        <fullName evidence="4">3-oxo-5alpha-steroid 4-dehydrogenase (NADP(+))</fullName>
        <ecNumber evidence="4">1.3.1.22</ecNumber>
    </recommendedName>
</protein>
<evidence type="ECO:0000256" key="5">
    <source>
        <dbReference type="ARBA" id="ARBA00022692"/>
    </source>
</evidence>
<dbReference type="Gramene" id="PVH37782">
    <property type="protein sequence ID" value="PVH37782"/>
    <property type="gene ID" value="PAHAL_5G088300"/>
</dbReference>
<dbReference type="GO" id="GO:0047751">
    <property type="term" value="F:3-oxo-5-alpha-steroid 4-dehydrogenase (NADP+) activity"/>
    <property type="evidence" value="ECO:0007669"/>
    <property type="project" value="UniProtKB-EC"/>
</dbReference>
<dbReference type="EMBL" id="CM008050">
    <property type="protein sequence ID" value="PVH37784.1"/>
    <property type="molecule type" value="Genomic_DNA"/>
</dbReference>
<organism evidence="15">
    <name type="scientific">Panicum hallii</name>
    <dbReference type="NCBI Taxonomy" id="206008"/>
    <lineage>
        <taxon>Eukaryota</taxon>
        <taxon>Viridiplantae</taxon>
        <taxon>Streptophyta</taxon>
        <taxon>Embryophyta</taxon>
        <taxon>Tracheophyta</taxon>
        <taxon>Spermatophyta</taxon>
        <taxon>Magnoliopsida</taxon>
        <taxon>Liliopsida</taxon>
        <taxon>Poales</taxon>
        <taxon>Poaceae</taxon>
        <taxon>PACMAD clade</taxon>
        <taxon>Panicoideae</taxon>
        <taxon>Panicodae</taxon>
        <taxon>Paniceae</taxon>
        <taxon>Panicinae</taxon>
        <taxon>Panicum</taxon>
        <taxon>Panicum sect. Panicum</taxon>
    </lineage>
</organism>
<dbReference type="Gramene" id="PVH37785">
    <property type="protein sequence ID" value="PVH37785"/>
    <property type="gene ID" value="PAHAL_5G088300"/>
</dbReference>
<dbReference type="Gramene" id="PVH37783">
    <property type="protein sequence ID" value="PVH37783"/>
    <property type="gene ID" value="PAHAL_5G088300"/>
</dbReference>
<dbReference type="EMBL" id="CM008050">
    <property type="protein sequence ID" value="PVH37785.1"/>
    <property type="molecule type" value="Genomic_DNA"/>
</dbReference>
<feature type="transmembrane region" description="Helical" evidence="13">
    <location>
        <begin position="304"/>
        <end position="322"/>
    </location>
</feature>
<dbReference type="EMBL" id="CM008050">
    <property type="protein sequence ID" value="PVH37778.1"/>
    <property type="molecule type" value="Genomic_DNA"/>
</dbReference>
<reference evidence="15" key="1">
    <citation type="submission" date="2018-04" db="EMBL/GenBank/DDBJ databases">
        <title>WGS assembly of Panicum hallii.</title>
        <authorList>
            <person name="Lovell J."/>
            <person name="Jenkins J."/>
            <person name="Lowry D."/>
            <person name="Mamidi S."/>
            <person name="Sreedasyam A."/>
            <person name="Weng X."/>
            <person name="Barry K."/>
            <person name="Bonette J."/>
            <person name="Campitelli B."/>
            <person name="Daum C."/>
            <person name="Gordon S."/>
            <person name="Gould B."/>
            <person name="Lipzen A."/>
            <person name="Macqueen A."/>
            <person name="Palacio-Mejia J."/>
            <person name="Plott C."/>
            <person name="Shakirov E."/>
            <person name="Shu S."/>
            <person name="Yoshinaga Y."/>
            <person name="Zane M."/>
            <person name="Rokhsar D."/>
            <person name="Grimwood J."/>
            <person name="Schmutz J."/>
            <person name="Juenger T."/>
        </authorList>
    </citation>
    <scope>NUCLEOTIDE SEQUENCE [LARGE SCALE GENOMIC DNA]</scope>
    <source>
        <strain evidence="15">FIL2</strain>
    </source>
</reference>
<dbReference type="EMBL" id="CM008050">
    <property type="protein sequence ID" value="PVH37787.1"/>
    <property type="molecule type" value="Genomic_DNA"/>
</dbReference>
<keyword evidence="7" id="KW-0560">Oxidoreductase</keyword>
<evidence type="ECO:0000256" key="7">
    <source>
        <dbReference type="ARBA" id="ARBA00023002"/>
    </source>
</evidence>
<dbReference type="GO" id="GO:0016020">
    <property type="term" value="C:membrane"/>
    <property type="evidence" value="ECO:0007669"/>
    <property type="project" value="UniProtKB-SubCell"/>
</dbReference>
<dbReference type="EMBL" id="CM008050">
    <property type="protein sequence ID" value="PVH37783.1"/>
    <property type="molecule type" value="Genomic_DNA"/>
</dbReference>
<dbReference type="Gramene" id="PVH37784">
    <property type="protein sequence ID" value="PVH37784"/>
    <property type="gene ID" value="PAHAL_5G088300"/>
</dbReference>
<evidence type="ECO:0000259" key="14">
    <source>
        <dbReference type="Pfam" id="PF02544"/>
    </source>
</evidence>
<feature type="domain" description="3-oxo-5-alpha-steroid 4-dehydrogenase C-terminal" evidence="14">
    <location>
        <begin position="210"/>
        <end position="358"/>
    </location>
</feature>
<evidence type="ECO:0000256" key="4">
    <source>
        <dbReference type="ARBA" id="ARBA00012049"/>
    </source>
</evidence>
<dbReference type="Gramene" id="PVH37788">
    <property type="protein sequence ID" value="PVH37788"/>
    <property type="gene ID" value="PAHAL_5G088300"/>
</dbReference>
<dbReference type="Gramene" id="PVH37779">
    <property type="protein sequence ID" value="PVH37779"/>
    <property type="gene ID" value="PAHAL_5G088300"/>
</dbReference>
<dbReference type="PANTHER" id="PTHR10556:SF43">
    <property type="entry name" value="STEROID 5-ALPHA-REDUCTASE DET2"/>
    <property type="match status" value="1"/>
</dbReference>
<keyword evidence="8 13" id="KW-0472">Membrane</keyword>
<keyword evidence="5 13" id="KW-0812">Transmembrane</keyword>
<dbReference type="EMBL" id="CM008050">
    <property type="protein sequence ID" value="PVH37788.1"/>
    <property type="molecule type" value="Genomic_DNA"/>
</dbReference>
<evidence type="ECO:0000256" key="12">
    <source>
        <dbReference type="SAM" id="MobiDB-lite"/>
    </source>
</evidence>
<proteinExistence type="inferred from homology"/>
<dbReference type="Gramene" id="PVH37780">
    <property type="protein sequence ID" value="PVH37780"/>
    <property type="gene ID" value="PAHAL_5G088300"/>
</dbReference>
<dbReference type="Gramene" id="PVH37786">
    <property type="protein sequence ID" value="PVH37786"/>
    <property type="gene ID" value="PAHAL_5G088300"/>
</dbReference>
<dbReference type="Gene3D" id="1.20.120.1630">
    <property type="match status" value="1"/>
</dbReference>
<feature type="region of interest" description="Disordered" evidence="12">
    <location>
        <begin position="74"/>
        <end position="94"/>
    </location>
</feature>
<comment type="pathway">
    <text evidence="11">Steroid biosynthesis.</text>
</comment>
<evidence type="ECO:0000256" key="11">
    <source>
        <dbReference type="ARBA" id="ARBA00060577"/>
    </source>
</evidence>
<comment type="pathway">
    <text evidence="2">Hormone biosynthesis.</text>
</comment>
<dbReference type="InterPro" id="IPR001104">
    <property type="entry name" value="3-oxo-5_a-steroid_4-DH_C"/>
</dbReference>
<dbReference type="Pfam" id="PF02544">
    <property type="entry name" value="Steroid_dh"/>
    <property type="match status" value="1"/>
</dbReference>
<keyword evidence="6 13" id="KW-1133">Transmembrane helix</keyword>
<dbReference type="PANTHER" id="PTHR10556">
    <property type="entry name" value="3-OXO-5-ALPHA-STEROID 4-DEHYDROGENASE"/>
    <property type="match status" value="1"/>
</dbReference>
<comment type="pathway">
    <text evidence="9">Plant hormone biosynthesis; brassinosteroid biosynthesis.</text>
</comment>
<dbReference type="EMBL" id="CM008050">
    <property type="protein sequence ID" value="PVH37779.1"/>
    <property type="molecule type" value="Genomic_DNA"/>
</dbReference>
<gene>
    <name evidence="15" type="ORF">PAHAL_5G088300</name>
</gene>